<protein>
    <submittedName>
        <fullName evidence="1">Uncharacterized protein</fullName>
    </submittedName>
</protein>
<evidence type="ECO:0000313" key="1">
    <source>
        <dbReference type="EMBL" id="KAJ8353057.1"/>
    </source>
</evidence>
<dbReference type="AlphaFoldDB" id="A0AAD7VXD6"/>
<name>A0AAD7VXD6_9TELE</name>
<comment type="caution">
    <text evidence="1">The sequence shown here is derived from an EMBL/GenBank/DDBJ whole genome shotgun (WGS) entry which is preliminary data.</text>
</comment>
<sequence length="229" mass="25163">MDTQDNELLRTIHAEITTLFCDDLTVEDVLGCQATGSVSPFDDFWSLDYIDHLQLQQVEEAPCMPSASTASLEQNIPAETLFVKGPSGPDLFALDESKYRTDEQTQKGGKKTNKRNNIEAVPNVSVKRRFCDDLTVEDVLGCQATGSVSPFDDFWSLDYIDHLQLQQVEEAPCMPSASTASLEQNIPAETLFVKGPSRPVTTPILILSDDDGCSDESVFNRLVHPASGC</sequence>
<keyword evidence="2" id="KW-1185">Reference proteome</keyword>
<accession>A0AAD7VXD6</accession>
<reference evidence="1" key="1">
    <citation type="journal article" date="2023" name="Science">
        <title>Genome structures resolve the early diversification of teleost fishes.</title>
        <authorList>
            <person name="Parey E."/>
            <person name="Louis A."/>
            <person name="Montfort J."/>
            <person name="Bouchez O."/>
            <person name="Roques C."/>
            <person name="Iampietro C."/>
            <person name="Lluch J."/>
            <person name="Castinel A."/>
            <person name="Donnadieu C."/>
            <person name="Desvignes T."/>
            <person name="Floi Bucao C."/>
            <person name="Jouanno E."/>
            <person name="Wen M."/>
            <person name="Mejri S."/>
            <person name="Dirks R."/>
            <person name="Jansen H."/>
            <person name="Henkel C."/>
            <person name="Chen W.J."/>
            <person name="Zahm M."/>
            <person name="Cabau C."/>
            <person name="Klopp C."/>
            <person name="Thompson A.W."/>
            <person name="Robinson-Rechavi M."/>
            <person name="Braasch I."/>
            <person name="Lecointre G."/>
            <person name="Bobe J."/>
            <person name="Postlethwait J.H."/>
            <person name="Berthelot C."/>
            <person name="Roest Crollius H."/>
            <person name="Guiguen Y."/>
        </authorList>
    </citation>
    <scope>NUCLEOTIDE SEQUENCE</scope>
    <source>
        <strain evidence="1">NC1722</strain>
    </source>
</reference>
<organism evidence="1 2">
    <name type="scientific">Aldrovandia affinis</name>
    <dbReference type="NCBI Taxonomy" id="143900"/>
    <lineage>
        <taxon>Eukaryota</taxon>
        <taxon>Metazoa</taxon>
        <taxon>Chordata</taxon>
        <taxon>Craniata</taxon>
        <taxon>Vertebrata</taxon>
        <taxon>Euteleostomi</taxon>
        <taxon>Actinopterygii</taxon>
        <taxon>Neopterygii</taxon>
        <taxon>Teleostei</taxon>
        <taxon>Notacanthiformes</taxon>
        <taxon>Halosauridae</taxon>
        <taxon>Aldrovandia</taxon>
    </lineage>
</organism>
<dbReference type="Proteomes" id="UP001221898">
    <property type="component" value="Unassembled WGS sequence"/>
</dbReference>
<dbReference type="EMBL" id="JAINUG010001779">
    <property type="protein sequence ID" value="KAJ8353057.1"/>
    <property type="molecule type" value="Genomic_DNA"/>
</dbReference>
<proteinExistence type="predicted"/>
<gene>
    <name evidence="1" type="ORF">AAFF_G00113960</name>
</gene>
<evidence type="ECO:0000313" key="2">
    <source>
        <dbReference type="Proteomes" id="UP001221898"/>
    </source>
</evidence>